<dbReference type="EMBL" id="JH767140">
    <property type="protein sequence ID" value="EQC38719.1"/>
    <property type="molecule type" value="Genomic_DNA"/>
</dbReference>
<name>T0QKX6_SAPDV</name>
<dbReference type="VEuPathDB" id="FungiDB:SDRG_03684"/>
<keyword evidence="2" id="KW-1185">Reference proteome</keyword>
<proteinExistence type="predicted"/>
<dbReference type="OMA" id="PKYLALM"/>
<evidence type="ECO:0000313" key="1">
    <source>
        <dbReference type="EMBL" id="EQC38719.1"/>
    </source>
</evidence>
<evidence type="ECO:0000313" key="2">
    <source>
        <dbReference type="Proteomes" id="UP000030762"/>
    </source>
</evidence>
<dbReference type="GeneID" id="19944411"/>
<organism evidence="1 2">
    <name type="scientific">Saprolegnia diclina (strain VS20)</name>
    <dbReference type="NCBI Taxonomy" id="1156394"/>
    <lineage>
        <taxon>Eukaryota</taxon>
        <taxon>Sar</taxon>
        <taxon>Stramenopiles</taxon>
        <taxon>Oomycota</taxon>
        <taxon>Saprolegniomycetes</taxon>
        <taxon>Saprolegniales</taxon>
        <taxon>Saprolegniaceae</taxon>
        <taxon>Saprolegnia</taxon>
    </lineage>
</organism>
<dbReference type="OrthoDB" id="61514at2759"/>
<dbReference type="RefSeq" id="XP_008607543.1">
    <property type="nucleotide sequence ID" value="XM_008609321.1"/>
</dbReference>
<protein>
    <submittedName>
        <fullName evidence="1">Uncharacterized protein</fullName>
    </submittedName>
</protein>
<accession>T0QKX6</accession>
<dbReference type="AlphaFoldDB" id="T0QKX6"/>
<dbReference type="Proteomes" id="UP000030762">
    <property type="component" value="Unassembled WGS sequence"/>
</dbReference>
<gene>
    <name evidence="1" type="ORF">SDRG_03684</name>
</gene>
<dbReference type="InParanoid" id="T0QKX6"/>
<sequence length="250" mass="27861">MAYHFDPYATARRPKAKRSGWDDEVEQDLSISRKCELGRWIECGICVDKAGKHSVIQADAAFGLKKWKRHINGACHLKNAGLAPPEPRPAPMLHALPIEPPTLLEATPTMRCPGLYGGDPKYLALMVQYGDIKSERLEIVATMGGIGAFSKQCTKAAYDGSAHRKKTSKHQMKTACMACYELAGDERDSFCKRVDNMERVDMVLDAMLSNHKGPLAKKVIVDFTKSNTKANPNWNYLLEKAKLFKAAMNY</sequence>
<reference evidence="1 2" key="1">
    <citation type="submission" date="2012-04" db="EMBL/GenBank/DDBJ databases">
        <title>The Genome Sequence of Saprolegnia declina VS20.</title>
        <authorList>
            <consortium name="The Broad Institute Genome Sequencing Platform"/>
            <person name="Russ C."/>
            <person name="Nusbaum C."/>
            <person name="Tyler B."/>
            <person name="van West P."/>
            <person name="Dieguez-Uribeondo J."/>
            <person name="de Bruijn I."/>
            <person name="Tripathy S."/>
            <person name="Jiang R."/>
            <person name="Young S.K."/>
            <person name="Zeng Q."/>
            <person name="Gargeya S."/>
            <person name="Fitzgerald M."/>
            <person name="Haas B."/>
            <person name="Abouelleil A."/>
            <person name="Alvarado L."/>
            <person name="Arachchi H.M."/>
            <person name="Berlin A."/>
            <person name="Chapman S.B."/>
            <person name="Goldberg J."/>
            <person name="Griggs A."/>
            <person name="Gujja S."/>
            <person name="Hansen M."/>
            <person name="Howarth C."/>
            <person name="Imamovic A."/>
            <person name="Larimer J."/>
            <person name="McCowen C."/>
            <person name="Montmayeur A."/>
            <person name="Murphy C."/>
            <person name="Neiman D."/>
            <person name="Pearson M."/>
            <person name="Priest M."/>
            <person name="Roberts A."/>
            <person name="Saif S."/>
            <person name="Shea T."/>
            <person name="Sisk P."/>
            <person name="Sykes S."/>
            <person name="Wortman J."/>
            <person name="Nusbaum C."/>
            <person name="Birren B."/>
        </authorList>
    </citation>
    <scope>NUCLEOTIDE SEQUENCE [LARGE SCALE GENOMIC DNA]</scope>
    <source>
        <strain evidence="1 2">VS20</strain>
    </source>
</reference>